<reference evidence="2" key="1">
    <citation type="submission" date="2016-11" db="UniProtKB">
        <authorList>
            <consortium name="WormBaseParasite"/>
        </authorList>
    </citation>
    <scope>IDENTIFICATION</scope>
    <source>
        <strain evidence="2">KR3021</strain>
    </source>
</reference>
<evidence type="ECO:0000313" key="1">
    <source>
        <dbReference type="Proteomes" id="UP000095286"/>
    </source>
</evidence>
<name>A0AC35TVP3_9BILA</name>
<protein>
    <submittedName>
        <fullName evidence="2">Peptidase M12B domain-containing protein</fullName>
    </submittedName>
</protein>
<accession>A0AC35TVP3</accession>
<proteinExistence type="predicted"/>
<evidence type="ECO:0000313" key="2">
    <source>
        <dbReference type="WBParaSite" id="RSKR_0000481300.1"/>
    </source>
</evidence>
<organism evidence="1 2">
    <name type="scientific">Rhabditophanes sp. KR3021</name>
    <dbReference type="NCBI Taxonomy" id="114890"/>
    <lineage>
        <taxon>Eukaryota</taxon>
        <taxon>Metazoa</taxon>
        <taxon>Ecdysozoa</taxon>
        <taxon>Nematoda</taxon>
        <taxon>Chromadorea</taxon>
        <taxon>Rhabditida</taxon>
        <taxon>Tylenchina</taxon>
        <taxon>Panagrolaimomorpha</taxon>
        <taxon>Strongyloidoidea</taxon>
        <taxon>Alloionematidae</taxon>
        <taxon>Rhabditophanes</taxon>
    </lineage>
</organism>
<dbReference type="WBParaSite" id="RSKR_0000481300.1">
    <property type="protein sequence ID" value="RSKR_0000481300.1"/>
    <property type="gene ID" value="RSKR_0000481300"/>
</dbReference>
<dbReference type="Proteomes" id="UP000095286">
    <property type="component" value="Unplaced"/>
</dbReference>
<sequence>MTATIISHNITRFEYLSKSNRNRREPAIWGEPAGDYSIVVLEDRHIYIHALLFVDSKISNYYNNDTQKMNDEILMMIKESNEYFFQLNIHIIVVGIIETGRNDLSLYTFESYRLSHLHKYPKHDFATLITYRYAGGLAFVNGLCQNRPIMLCGFYPQKPEAMGSIYFHEFAHLLGLPHLEPNKSLIVPNCRCDEFKKEGQFEKKNCLKIPGYDHECTVQSMINHAYKAYCIDYKEPAVDLSQVMAVCGNGLVESSETCDCGTKKTCIDFNCNPNTCRRYIQVQYVFAFVLMSFVLLLCLAIMCAAKIYPQKMKDTLHPKSFAIRNFDFKCMQAHDIFQNNDYTHNKIDAYGIRRTLSMRPKYPPPAPPLLINNYKMYKEFISSDYSAGTSVTTLETMAESPVFNFIEDKKKFNNEKEIDDKEDHLYKQNERISWKFDDFESDEDVDELSGLQYSIPHTDL</sequence>